<name>A0ABR8QWC4_9CAUL</name>
<dbReference type="SUPFAM" id="SSF55469">
    <property type="entry name" value="FMN-dependent nitroreductase-like"/>
    <property type="match status" value="1"/>
</dbReference>
<gene>
    <name evidence="5" type="ORF">H9656_00170</name>
</gene>
<dbReference type="InterPro" id="IPR050627">
    <property type="entry name" value="Nitroreductase/BluB"/>
</dbReference>
<accession>A0ABR8QWC4</accession>
<reference evidence="5 6" key="1">
    <citation type="submission" date="2020-08" db="EMBL/GenBank/DDBJ databases">
        <title>A Genomic Blueprint of the Chicken Gut Microbiome.</title>
        <authorList>
            <person name="Gilroy R."/>
            <person name="Ravi A."/>
            <person name="Getino M."/>
            <person name="Pursley I."/>
            <person name="Horton D.L."/>
            <person name="Alikhan N.-F."/>
            <person name="Baker D."/>
            <person name="Gharbi K."/>
            <person name="Hall N."/>
            <person name="Watson M."/>
            <person name="Adriaenssens E.M."/>
            <person name="Foster-Nyarko E."/>
            <person name="Jarju S."/>
            <person name="Secka A."/>
            <person name="Antonio M."/>
            <person name="Oren A."/>
            <person name="Chaudhuri R."/>
            <person name="La Ragione R.M."/>
            <person name="Hildebrand F."/>
            <person name="Pallen M.J."/>
        </authorList>
    </citation>
    <scope>NUCLEOTIDE SEQUENCE [LARGE SCALE GENOMIC DNA]</scope>
    <source>
        <strain evidence="5 6">Sa3CVA3</strain>
    </source>
</reference>
<evidence type="ECO:0000313" key="6">
    <source>
        <dbReference type="Proteomes" id="UP000638918"/>
    </source>
</evidence>
<dbReference type="PANTHER" id="PTHR23026">
    <property type="entry name" value="NADPH NITROREDUCTASE"/>
    <property type="match status" value="1"/>
</dbReference>
<evidence type="ECO:0000256" key="1">
    <source>
        <dbReference type="ARBA" id="ARBA00022630"/>
    </source>
</evidence>
<dbReference type="Gene3D" id="3.40.109.10">
    <property type="entry name" value="NADH Oxidase"/>
    <property type="match status" value="1"/>
</dbReference>
<feature type="domain" description="Nitroreductase" evidence="4">
    <location>
        <begin position="7"/>
        <end position="196"/>
    </location>
</feature>
<dbReference type="Pfam" id="PF00881">
    <property type="entry name" value="Nitroreductase"/>
    <property type="match status" value="1"/>
</dbReference>
<dbReference type="InterPro" id="IPR029479">
    <property type="entry name" value="Nitroreductase"/>
</dbReference>
<evidence type="ECO:0000259" key="4">
    <source>
        <dbReference type="Pfam" id="PF00881"/>
    </source>
</evidence>
<evidence type="ECO:0000313" key="5">
    <source>
        <dbReference type="EMBL" id="MBD7939803.1"/>
    </source>
</evidence>
<evidence type="ECO:0000256" key="2">
    <source>
        <dbReference type="ARBA" id="ARBA00022643"/>
    </source>
</evidence>
<dbReference type="InterPro" id="IPR000415">
    <property type="entry name" value="Nitroreductase-like"/>
</dbReference>
<sequence length="222" mass="24748">MTVSDAVASRRSVRAFLPTPVDEAVLRRVLETALRTPSGGNLQPWRLRVVSGEALERLKAAVVQRAIERPEGESADYPIYPSPLASPWRDRRYRAGEDLYAALKIPREDKPARRSQFLNNYRAFGAPVVIFFHIQRSHGAPQWSDVGMLMQTLMLLLREAGLDTCPQEAWAPYAATVDAHLGADSEEMLFAGLAVGFRDPDAAVNRFHVARAPIDEIVSFHD</sequence>
<comment type="caution">
    <text evidence="5">The sequence shown here is derived from an EMBL/GenBank/DDBJ whole genome shotgun (WGS) entry which is preliminary data.</text>
</comment>
<evidence type="ECO:0000256" key="3">
    <source>
        <dbReference type="ARBA" id="ARBA00023002"/>
    </source>
</evidence>
<dbReference type="CDD" id="cd02136">
    <property type="entry name" value="PnbA_NfnB-like"/>
    <property type="match status" value="1"/>
</dbReference>
<proteinExistence type="predicted"/>
<dbReference type="Proteomes" id="UP000638918">
    <property type="component" value="Unassembled WGS sequence"/>
</dbReference>
<keyword evidence="6" id="KW-1185">Reference proteome</keyword>
<keyword evidence="3" id="KW-0560">Oxidoreductase</keyword>
<keyword evidence="2" id="KW-0288">FMN</keyword>
<protein>
    <submittedName>
        <fullName evidence="5">Nitroreductase</fullName>
    </submittedName>
</protein>
<keyword evidence="1" id="KW-0285">Flavoprotein</keyword>
<dbReference type="PANTHER" id="PTHR23026:SF90">
    <property type="entry name" value="IODOTYROSINE DEIODINASE 1"/>
    <property type="match status" value="1"/>
</dbReference>
<dbReference type="EMBL" id="JACSQU010000001">
    <property type="protein sequence ID" value="MBD7939803.1"/>
    <property type="molecule type" value="Genomic_DNA"/>
</dbReference>
<organism evidence="5 6">
    <name type="scientific">Brevundimonas guildfordensis</name>
    <dbReference type="NCBI Taxonomy" id="2762241"/>
    <lineage>
        <taxon>Bacteria</taxon>
        <taxon>Pseudomonadati</taxon>
        <taxon>Pseudomonadota</taxon>
        <taxon>Alphaproteobacteria</taxon>
        <taxon>Caulobacterales</taxon>
        <taxon>Caulobacteraceae</taxon>
        <taxon>Brevundimonas</taxon>
    </lineage>
</organism>